<protein>
    <recommendedName>
        <fullName evidence="2">non-specific serine/threonine protein kinase</fullName>
        <ecNumber evidence="2">2.7.11.1</ecNumber>
    </recommendedName>
</protein>
<evidence type="ECO:0000256" key="5">
    <source>
        <dbReference type="ARBA" id="ARBA00022679"/>
    </source>
</evidence>
<name>A0A2R6Q1W3_ACTCC</name>
<dbReference type="InterPro" id="IPR017441">
    <property type="entry name" value="Protein_kinase_ATP_BS"/>
</dbReference>
<gene>
    <name evidence="15" type="ORF">CEY00_Acc24356</name>
</gene>
<dbReference type="OMA" id="RCIHENV"/>
<evidence type="ECO:0000259" key="14">
    <source>
        <dbReference type="PROSITE" id="PS50011"/>
    </source>
</evidence>
<dbReference type="Gene3D" id="1.10.510.10">
    <property type="entry name" value="Transferase(Phosphotransferase) domain 1"/>
    <property type="match status" value="1"/>
</dbReference>
<evidence type="ECO:0000256" key="2">
    <source>
        <dbReference type="ARBA" id="ARBA00012513"/>
    </source>
</evidence>
<keyword evidence="6 11" id="KW-0547">Nucleotide-binding</keyword>
<feature type="domain" description="Protein kinase" evidence="14">
    <location>
        <begin position="81"/>
        <end position="367"/>
    </location>
</feature>
<dbReference type="STRING" id="1590841.A0A2R6Q1W3"/>
<feature type="compositionally biased region" description="Low complexity" evidence="13">
    <location>
        <begin position="15"/>
        <end position="44"/>
    </location>
</feature>
<evidence type="ECO:0000256" key="12">
    <source>
        <dbReference type="RuleBase" id="RU000304"/>
    </source>
</evidence>
<dbReference type="Pfam" id="PF07714">
    <property type="entry name" value="PK_Tyr_Ser-Thr"/>
    <property type="match status" value="1"/>
</dbReference>
<comment type="subcellular location">
    <subcellularLocation>
        <location evidence="1">Cell membrane</location>
    </subcellularLocation>
</comment>
<feature type="region of interest" description="Disordered" evidence="13">
    <location>
        <begin position="1"/>
        <end position="44"/>
    </location>
</feature>
<accession>A0A2R6Q1W3</accession>
<reference evidence="16" key="2">
    <citation type="journal article" date="2018" name="BMC Genomics">
        <title>A manually annotated Actinidia chinensis var. chinensis (kiwifruit) genome highlights the challenges associated with draft genomes and gene prediction in plants.</title>
        <authorList>
            <person name="Pilkington S.M."/>
            <person name="Crowhurst R."/>
            <person name="Hilario E."/>
            <person name="Nardozza S."/>
            <person name="Fraser L."/>
            <person name="Peng Y."/>
            <person name="Gunaseelan K."/>
            <person name="Simpson R."/>
            <person name="Tahir J."/>
            <person name="Deroles S.C."/>
            <person name="Templeton K."/>
            <person name="Luo Z."/>
            <person name="Davy M."/>
            <person name="Cheng C."/>
            <person name="McNeilage M."/>
            <person name="Scaglione D."/>
            <person name="Liu Y."/>
            <person name="Zhang Q."/>
            <person name="Datson P."/>
            <person name="De Silva N."/>
            <person name="Gardiner S.E."/>
            <person name="Bassett H."/>
            <person name="Chagne D."/>
            <person name="McCallum J."/>
            <person name="Dzierzon H."/>
            <person name="Deng C."/>
            <person name="Wang Y.Y."/>
            <person name="Barron L."/>
            <person name="Manako K."/>
            <person name="Bowen J."/>
            <person name="Foster T.M."/>
            <person name="Erridge Z.A."/>
            <person name="Tiffin H."/>
            <person name="Waite C.N."/>
            <person name="Davies K.M."/>
            <person name="Grierson E.P."/>
            <person name="Laing W.A."/>
            <person name="Kirk R."/>
            <person name="Chen X."/>
            <person name="Wood M."/>
            <person name="Montefiori M."/>
            <person name="Brummell D.A."/>
            <person name="Schwinn K.E."/>
            <person name="Catanach A."/>
            <person name="Fullerton C."/>
            <person name="Li D."/>
            <person name="Meiyalaghan S."/>
            <person name="Nieuwenhuizen N."/>
            <person name="Read N."/>
            <person name="Prakash R."/>
            <person name="Hunter D."/>
            <person name="Zhang H."/>
            <person name="McKenzie M."/>
            <person name="Knabel M."/>
            <person name="Harris A."/>
            <person name="Allan A.C."/>
            <person name="Gleave A."/>
            <person name="Chen A."/>
            <person name="Janssen B.J."/>
            <person name="Plunkett B."/>
            <person name="Ampomah-Dwamena C."/>
            <person name="Voogd C."/>
            <person name="Leif D."/>
            <person name="Lafferty D."/>
            <person name="Souleyre E.J.F."/>
            <person name="Varkonyi-Gasic E."/>
            <person name="Gambi F."/>
            <person name="Hanley J."/>
            <person name="Yao J.L."/>
            <person name="Cheung J."/>
            <person name="David K.M."/>
            <person name="Warren B."/>
            <person name="Marsh K."/>
            <person name="Snowden K.C."/>
            <person name="Lin-Wang K."/>
            <person name="Brian L."/>
            <person name="Martinez-Sanchez M."/>
            <person name="Wang M."/>
            <person name="Ileperuma N."/>
            <person name="Macnee N."/>
            <person name="Campin R."/>
            <person name="McAtee P."/>
            <person name="Drummond R.S.M."/>
            <person name="Espley R.V."/>
            <person name="Ireland H.S."/>
            <person name="Wu R."/>
            <person name="Atkinson R.G."/>
            <person name="Karunairetnam S."/>
            <person name="Bulley S."/>
            <person name="Chunkath S."/>
            <person name="Hanley Z."/>
            <person name="Storey R."/>
            <person name="Thrimawithana A.H."/>
            <person name="Thomson S."/>
            <person name="David C."/>
            <person name="Testolin R."/>
            <person name="Huang H."/>
            <person name="Hellens R.P."/>
            <person name="Schaffer R.J."/>
        </authorList>
    </citation>
    <scope>NUCLEOTIDE SEQUENCE [LARGE SCALE GENOMIC DNA]</scope>
    <source>
        <strain evidence="16">cv. Red5</strain>
    </source>
</reference>
<dbReference type="PROSITE" id="PS50011">
    <property type="entry name" value="PROTEIN_KINASE_DOM"/>
    <property type="match status" value="1"/>
</dbReference>
<evidence type="ECO:0000313" key="15">
    <source>
        <dbReference type="EMBL" id="PSS00388.1"/>
    </source>
</evidence>
<evidence type="ECO:0000256" key="1">
    <source>
        <dbReference type="ARBA" id="ARBA00004236"/>
    </source>
</evidence>
<dbReference type="InterPro" id="IPR008271">
    <property type="entry name" value="Ser/Thr_kinase_AS"/>
</dbReference>
<keyword evidence="3" id="KW-1003">Cell membrane</keyword>
<dbReference type="SUPFAM" id="SSF56112">
    <property type="entry name" value="Protein kinase-like (PK-like)"/>
    <property type="match status" value="1"/>
</dbReference>
<comment type="similarity">
    <text evidence="12">Belongs to the protein kinase superfamily.</text>
</comment>
<keyword evidence="3" id="KW-0472">Membrane</keyword>
<dbReference type="InterPro" id="IPR050823">
    <property type="entry name" value="Plant_Ser_Thr_Prot_Kinase"/>
</dbReference>
<sequence length="371" mass="40549">MGNCLRPQSADRNPSSKTNPSSTTPVPSTPGTRNGIGLSDGSSSSGQSLFPLAASDDGEILAKPNLRVYSFSDLKSATKGFKPDMILGVGGFGTVYKGWLDERTLSPSRSRSGMIVAIKKLNPESVQGVREWQSEVDFLGCLSHPNLVKLLGYCLEDRELLLVYEFMQRGSLENHIFRSGGSATDTLSWDLRLKITIDAAKGLAFLHTSEKQVIYRDFKASNILLDGNYNAKISDFGLAKLGPSGGCSHVSTRIMGTQGYAAPEYIATGHLYVKSDVYGFGVVLLEMISGLRALDNNRPREKINLIDWAKPLLRKKKGLRLVMDARIEGQYSSKAATLAAKLTLDCLEPNPKKRPSMKEVVEVLEKIKAMK</sequence>
<dbReference type="PROSITE" id="PS00108">
    <property type="entry name" value="PROTEIN_KINASE_ST"/>
    <property type="match status" value="1"/>
</dbReference>
<evidence type="ECO:0000256" key="8">
    <source>
        <dbReference type="ARBA" id="ARBA00022840"/>
    </source>
</evidence>
<keyword evidence="8 11" id="KW-0067">ATP-binding</keyword>
<evidence type="ECO:0000256" key="11">
    <source>
        <dbReference type="PROSITE-ProRule" id="PRU10141"/>
    </source>
</evidence>
<keyword evidence="5" id="KW-0808">Transferase</keyword>
<dbReference type="Proteomes" id="UP000241394">
    <property type="component" value="Chromosome LG21"/>
</dbReference>
<dbReference type="CDD" id="cd14066">
    <property type="entry name" value="STKc_IRAK"/>
    <property type="match status" value="1"/>
</dbReference>
<reference evidence="15 16" key="1">
    <citation type="submission" date="2017-07" db="EMBL/GenBank/DDBJ databases">
        <title>An improved, manually edited Actinidia chinensis var. chinensis (kiwifruit) genome highlights the challenges associated with draft genomes and gene prediction in plants.</title>
        <authorList>
            <person name="Pilkington S."/>
            <person name="Crowhurst R."/>
            <person name="Hilario E."/>
            <person name="Nardozza S."/>
            <person name="Fraser L."/>
            <person name="Peng Y."/>
            <person name="Gunaseelan K."/>
            <person name="Simpson R."/>
            <person name="Tahir J."/>
            <person name="Deroles S."/>
            <person name="Templeton K."/>
            <person name="Luo Z."/>
            <person name="Davy M."/>
            <person name="Cheng C."/>
            <person name="Mcneilage M."/>
            <person name="Scaglione D."/>
            <person name="Liu Y."/>
            <person name="Zhang Q."/>
            <person name="Datson P."/>
            <person name="De Silva N."/>
            <person name="Gardiner S."/>
            <person name="Bassett H."/>
            <person name="Chagne D."/>
            <person name="Mccallum J."/>
            <person name="Dzierzon H."/>
            <person name="Deng C."/>
            <person name="Wang Y.-Y."/>
            <person name="Barron N."/>
            <person name="Manako K."/>
            <person name="Bowen J."/>
            <person name="Foster T."/>
            <person name="Erridge Z."/>
            <person name="Tiffin H."/>
            <person name="Waite C."/>
            <person name="Davies K."/>
            <person name="Grierson E."/>
            <person name="Laing W."/>
            <person name="Kirk R."/>
            <person name="Chen X."/>
            <person name="Wood M."/>
            <person name="Montefiori M."/>
            <person name="Brummell D."/>
            <person name="Schwinn K."/>
            <person name="Catanach A."/>
            <person name="Fullerton C."/>
            <person name="Li D."/>
            <person name="Meiyalaghan S."/>
            <person name="Nieuwenhuizen N."/>
            <person name="Read N."/>
            <person name="Prakash R."/>
            <person name="Hunter D."/>
            <person name="Zhang H."/>
            <person name="Mckenzie M."/>
            <person name="Knabel M."/>
            <person name="Harris A."/>
            <person name="Allan A."/>
            <person name="Chen A."/>
            <person name="Janssen B."/>
            <person name="Plunkett B."/>
            <person name="Dwamena C."/>
            <person name="Voogd C."/>
            <person name="Leif D."/>
            <person name="Lafferty D."/>
            <person name="Souleyre E."/>
            <person name="Varkonyi-Gasic E."/>
            <person name="Gambi F."/>
            <person name="Hanley J."/>
            <person name="Yao J.-L."/>
            <person name="Cheung J."/>
            <person name="David K."/>
            <person name="Warren B."/>
            <person name="Marsh K."/>
            <person name="Snowden K."/>
            <person name="Lin-Wang K."/>
            <person name="Brian L."/>
            <person name="Martinez-Sanchez M."/>
            <person name="Wang M."/>
            <person name="Ileperuma N."/>
            <person name="Macnee N."/>
            <person name="Campin R."/>
            <person name="Mcatee P."/>
            <person name="Drummond R."/>
            <person name="Espley R."/>
            <person name="Ireland H."/>
            <person name="Wu R."/>
            <person name="Atkinson R."/>
            <person name="Karunairetnam S."/>
            <person name="Bulley S."/>
            <person name="Chunkath S."/>
            <person name="Hanley Z."/>
            <person name="Storey R."/>
            <person name="Thrimawithana A."/>
            <person name="Thomson S."/>
            <person name="David C."/>
            <person name="Testolin R."/>
        </authorList>
    </citation>
    <scope>NUCLEOTIDE SEQUENCE [LARGE SCALE GENOMIC DNA]</scope>
    <source>
        <strain evidence="16">cv. Red5</strain>
        <tissue evidence="15">Young leaf</tissue>
    </source>
</reference>
<evidence type="ECO:0000256" key="3">
    <source>
        <dbReference type="ARBA" id="ARBA00022475"/>
    </source>
</evidence>
<dbReference type="FunFam" id="3.30.200.20:FF:000228">
    <property type="entry name" value="Serine/threonine-protein kinase BIK1"/>
    <property type="match status" value="1"/>
</dbReference>
<dbReference type="GO" id="GO:0005524">
    <property type="term" value="F:ATP binding"/>
    <property type="evidence" value="ECO:0007669"/>
    <property type="project" value="UniProtKB-UniRule"/>
</dbReference>
<evidence type="ECO:0000313" key="16">
    <source>
        <dbReference type="Proteomes" id="UP000241394"/>
    </source>
</evidence>
<feature type="binding site" evidence="11">
    <location>
        <position position="120"/>
    </location>
    <ligand>
        <name>ATP</name>
        <dbReference type="ChEBI" id="CHEBI:30616"/>
    </ligand>
</feature>
<dbReference type="Gramene" id="PSS00388">
    <property type="protein sequence ID" value="PSS00388"/>
    <property type="gene ID" value="CEY00_Acc24356"/>
</dbReference>
<evidence type="ECO:0000256" key="13">
    <source>
        <dbReference type="SAM" id="MobiDB-lite"/>
    </source>
</evidence>
<evidence type="ECO:0000256" key="9">
    <source>
        <dbReference type="ARBA" id="ARBA00047899"/>
    </source>
</evidence>
<keyword evidence="16" id="KW-1185">Reference proteome</keyword>
<evidence type="ECO:0000256" key="4">
    <source>
        <dbReference type="ARBA" id="ARBA00022527"/>
    </source>
</evidence>
<evidence type="ECO:0000256" key="6">
    <source>
        <dbReference type="ARBA" id="ARBA00022741"/>
    </source>
</evidence>
<dbReference type="EMBL" id="NKQK01000021">
    <property type="protein sequence ID" value="PSS00388.1"/>
    <property type="molecule type" value="Genomic_DNA"/>
</dbReference>
<comment type="catalytic activity">
    <reaction evidence="10">
        <text>L-seryl-[protein] + ATP = O-phospho-L-seryl-[protein] + ADP + H(+)</text>
        <dbReference type="Rhea" id="RHEA:17989"/>
        <dbReference type="Rhea" id="RHEA-COMP:9863"/>
        <dbReference type="Rhea" id="RHEA-COMP:11604"/>
        <dbReference type="ChEBI" id="CHEBI:15378"/>
        <dbReference type="ChEBI" id="CHEBI:29999"/>
        <dbReference type="ChEBI" id="CHEBI:30616"/>
        <dbReference type="ChEBI" id="CHEBI:83421"/>
        <dbReference type="ChEBI" id="CHEBI:456216"/>
        <dbReference type="EC" id="2.7.11.1"/>
    </reaction>
</comment>
<dbReference type="InterPro" id="IPR001245">
    <property type="entry name" value="Ser-Thr/Tyr_kinase_cat_dom"/>
</dbReference>
<keyword evidence="4 12" id="KW-0723">Serine/threonine-protein kinase</keyword>
<dbReference type="FunFam" id="1.10.510.10:FF:000095">
    <property type="entry name" value="protein STRUBBELIG-RECEPTOR FAMILY 8"/>
    <property type="match status" value="1"/>
</dbReference>
<dbReference type="PROSITE" id="PS00107">
    <property type="entry name" value="PROTEIN_KINASE_ATP"/>
    <property type="match status" value="1"/>
</dbReference>
<dbReference type="AlphaFoldDB" id="A0A2R6Q1W3"/>
<dbReference type="InterPro" id="IPR011009">
    <property type="entry name" value="Kinase-like_dom_sf"/>
</dbReference>
<dbReference type="InParanoid" id="A0A2R6Q1W3"/>
<dbReference type="PANTHER" id="PTHR45621">
    <property type="entry name" value="OS01G0588500 PROTEIN-RELATED"/>
    <property type="match status" value="1"/>
</dbReference>
<organism evidence="15 16">
    <name type="scientific">Actinidia chinensis var. chinensis</name>
    <name type="common">Chinese soft-hair kiwi</name>
    <dbReference type="NCBI Taxonomy" id="1590841"/>
    <lineage>
        <taxon>Eukaryota</taxon>
        <taxon>Viridiplantae</taxon>
        <taxon>Streptophyta</taxon>
        <taxon>Embryophyta</taxon>
        <taxon>Tracheophyta</taxon>
        <taxon>Spermatophyta</taxon>
        <taxon>Magnoliopsida</taxon>
        <taxon>eudicotyledons</taxon>
        <taxon>Gunneridae</taxon>
        <taxon>Pentapetalae</taxon>
        <taxon>asterids</taxon>
        <taxon>Ericales</taxon>
        <taxon>Actinidiaceae</taxon>
        <taxon>Actinidia</taxon>
    </lineage>
</organism>
<dbReference type="GO" id="GO:0004674">
    <property type="term" value="F:protein serine/threonine kinase activity"/>
    <property type="evidence" value="ECO:0007669"/>
    <property type="project" value="UniProtKB-KW"/>
</dbReference>
<evidence type="ECO:0000256" key="7">
    <source>
        <dbReference type="ARBA" id="ARBA00022777"/>
    </source>
</evidence>
<dbReference type="EC" id="2.7.11.1" evidence="2"/>
<dbReference type="OrthoDB" id="4062651at2759"/>
<dbReference type="GO" id="GO:0005886">
    <property type="term" value="C:plasma membrane"/>
    <property type="evidence" value="ECO:0007669"/>
    <property type="project" value="UniProtKB-SubCell"/>
</dbReference>
<proteinExistence type="inferred from homology"/>
<comment type="catalytic activity">
    <reaction evidence="9">
        <text>L-threonyl-[protein] + ATP = O-phospho-L-threonyl-[protein] + ADP + H(+)</text>
        <dbReference type="Rhea" id="RHEA:46608"/>
        <dbReference type="Rhea" id="RHEA-COMP:11060"/>
        <dbReference type="Rhea" id="RHEA-COMP:11605"/>
        <dbReference type="ChEBI" id="CHEBI:15378"/>
        <dbReference type="ChEBI" id="CHEBI:30013"/>
        <dbReference type="ChEBI" id="CHEBI:30616"/>
        <dbReference type="ChEBI" id="CHEBI:61977"/>
        <dbReference type="ChEBI" id="CHEBI:456216"/>
        <dbReference type="EC" id="2.7.11.1"/>
    </reaction>
</comment>
<evidence type="ECO:0000256" key="10">
    <source>
        <dbReference type="ARBA" id="ARBA00048679"/>
    </source>
</evidence>
<dbReference type="Gene3D" id="3.30.200.20">
    <property type="entry name" value="Phosphorylase Kinase, domain 1"/>
    <property type="match status" value="1"/>
</dbReference>
<dbReference type="InterPro" id="IPR000719">
    <property type="entry name" value="Prot_kinase_dom"/>
</dbReference>
<keyword evidence="7 15" id="KW-0418">Kinase</keyword>
<comment type="caution">
    <text evidence="15">The sequence shown here is derived from an EMBL/GenBank/DDBJ whole genome shotgun (WGS) entry which is preliminary data.</text>
</comment>